<dbReference type="GO" id="GO:0016020">
    <property type="term" value="C:membrane"/>
    <property type="evidence" value="ECO:0007669"/>
    <property type="project" value="TreeGrafter"/>
</dbReference>
<dbReference type="GO" id="GO:0016491">
    <property type="term" value="F:oxidoreductase activity"/>
    <property type="evidence" value="ECO:0007669"/>
    <property type="project" value="UniProtKB-KW"/>
</dbReference>
<evidence type="ECO:0000313" key="5">
    <source>
        <dbReference type="EMBL" id="TBT95261.1"/>
    </source>
</evidence>
<protein>
    <submittedName>
        <fullName evidence="5">SDR family oxidoreductase</fullName>
    </submittedName>
</protein>
<dbReference type="SUPFAM" id="SSF51735">
    <property type="entry name" value="NAD(P)-binding Rossmann-fold domains"/>
    <property type="match status" value="1"/>
</dbReference>
<dbReference type="CDD" id="cd05233">
    <property type="entry name" value="SDR_c"/>
    <property type="match status" value="1"/>
</dbReference>
<evidence type="ECO:0000256" key="2">
    <source>
        <dbReference type="ARBA" id="ARBA00023002"/>
    </source>
</evidence>
<dbReference type="PRINTS" id="PR00081">
    <property type="entry name" value="GDHRDH"/>
</dbReference>
<dbReference type="InterPro" id="IPR002347">
    <property type="entry name" value="SDR_fam"/>
</dbReference>
<evidence type="ECO:0000256" key="3">
    <source>
        <dbReference type="SAM" id="MobiDB-lite"/>
    </source>
</evidence>
<keyword evidence="2" id="KW-0560">Oxidoreductase</keyword>
<dbReference type="AlphaFoldDB" id="A0A4V2JT82"/>
<feature type="domain" description="Ketoreductase" evidence="4">
    <location>
        <begin position="53"/>
        <end position="224"/>
    </location>
</feature>
<dbReference type="PANTHER" id="PTHR44196:SF1">
    <property type="entry name" value="DEHYDROGENASE_REDUCTASE SDR FAMILY MEMBER 7B"/>
    <property type="match status" value="1"/>
</dbReference>
<name>A0A4V2JT82_PROTD</name>
<dbReference type="PANTHER" id="PTHR44196">
    <property type="entry name" value="DEHYDROGENASE/REDUCTASE SDR FAMILY MEMBER 7B"/>
    <property type="match status" value="1"/>
</dbReference>
<dbReference type="InterPro" id="IPR020904">
    <property type="entry name" value="Sc_DH/Rdtase_CS"/>
</dbReference>
<feature type="region of interest" description="Disordered" evidence="3">
    <location>
        <begin position="1"/>
        <end position="48"/>
    </location>
</feature>
<dbReference type="SMART" id="SM00822">
    <property type="entry name" value="PKS_KR"/>
    <property type="match status" value="1"/>
</dbReference>
<dbReference type="NCBIfam" id="NF006073">
    <property type="entry name" value="PRK08219.1"/>
    <property type="match status" value="1"/>
</dbReference>
<gene>
    <name evidence="5" type="ORF">ET996_06970</name>
</gene>
<proteinExistence type="inferred from homology"/>
<dbReference type="PROSITE" id="PS00061">
    <property type="entry name" value="ADH_SHORT"/>
    <property type="match status" value="1"/>
</dbReference>
<organism evidence="5 6">
    <name type="scientific">Propioniciclava tarda</name>
    <dbReference type="NCBI Taxonomy" id="433330"/>
    <lineage>
        <taxon>Bacteria</taxon>
        <taxon>Bacillati</taxon>
        <taxon>Actinomycetota</taxon>
        <taxon>Actinomycetes</taxon>
        <taxon>Propionibacteriales</taxon>
        <taxon>Propionibacteriaceae</taxon>
        <taxon>Propioniciclava</taxon>
    </lineage>
</organism>
<evidence type="ECO:0000256" key="1">
    <source>
        <dbReference type="ARBA" id="ARBA00006484"/>
    </source>
</evidence>
<comment type="similarity">
    <text evidence="1">Belongs to the short-chain dehydrogenases/reductases (SDR) family.</text>
</comment>
<evidence type="ECO:0000259" key="4">
    <source>
        <dbReference type="SMART" id="SM00822"/>
    </source>
</evidence>
<dbReference type="Gene3D" id="3.40.50.720">
    <property type="entry name" value="NAD(P)-binding Rossmann-like Domain"/>
    <property type="match status" value="1"/>
</dbReference>
<dbReference type="Pfam" id="PF00106">
    <property type="entry name" value="adh_short"/>
    <property type="match status" value="1"/>
</dbReference>
<reference evidence="5 6" key="1">
    <citation type="submission" date="2019-01" db="EMBL/GenBank/DDBJ databases">
        <title>Lactibacter flavus gen. nov., sp. nov., a novel bacterium of the family Propionibacteriaceae isolated from raw milk and dairy products.</title>
        <authorList>
            <person name="Huptas C."/>
            <person name="Wenning M."/>
            <person name="Breitenwieser F."/>
            <person name="Doll E."/>
            <person name="Von Neubeck M."/>
            <person name="Busse H.-J."/>
            <person name="Scherer S."/>
        </authorList>
    </citation>
    <scope>NUCLEOTIDE SEQUENCE [LARGE SCALE GENOMIC DNA]</scope>
    <source>
        <strain evidence="5 6">DSM 22130</strain>
    </source>
</reference>
<keyword evidence="6" id="KW-1185">Reference proteome</keyword>
<comment type="caution">
    <text evidence="5">The sequence shown here is derived from an EMBL/GenBank/DDBJ whole genome shotgun (WGS) entry which is preliminary data.</text>
</comment>
<dbReference type="OrthoDB" id="158573at2"/>
<feature type="compositionally biased region" description="Polar residues" evidence="3">
    <location>
        <begin position="33"/>
        <end position="48"/>
    </location>
</feature>
<accession>A0A4V2JT82</accession>
<dbReference type="InterPro" id="IPR057326">
    <property type="entry name" value="KR_dom"/>
</dbReference>
<sequence>MRHLGVLLSYPRPARGPGPGQQEPQHGTHRHSYTATVPTNPLSPDLTNQTRRPVALVTGATRGLGRSIAEALASDHHLLIGGREADTVQGVVNALPSAAPFVANLTDEQETERASAGVGRLDVLIHCAGIIPPADVSLRDAWRRVLETNVVAVAHLTDLLLPTLRQSVGLVVVINSGSGLNAYGDTGGYSGSKFALTSFADGLREAERGRVRVSSVHPGRIDTDMQRELQSRAGRSYVETEHLTADAVAAVVRTVVDCPVECLVESVTVRPWARLPR</sequence>
<dbReference type="Proteomes" id="UP000291933">
    <property type="component" value="Unassembled WGS sequence"/>
</dbReference>
<dbReference type="EMBL" id="SDMR01000006">
    <property type="protein sequence ID" value="TBT95261.1"/>
    <property type="molecule type" value="Genomic_DNA"/>
</dbReference>
<evidence type="ECO:0000313" key="6">
    <source>
        <dbReference type="Proteomes" id="UP000291933"/>
    </source>
</evidence>
<dbReference type="InterPro" id="IPR036291">
    <property type="entry name" value="NAD(P)-bd_dom_sf"/>
</dbReference>